<dbReference type="GO" id="GO:0003677">
    <property type="term" value="F:DNA binding"/>
    <property type="evidence" value="ECO:0007669"/>
    <property type="project" value="UniProtKB-KW"/>
</dbReference>
<dbReference type="GO" id="GO:0006355">
    <property type="term" value="P:regulation of DNA-templated transcription"/>
    <property type="evidence" value="ECO:0007669"/>
    <property type="project" value="InterPro"/>
</dbReference>
<proteinExistence type="predicted"/>
<organism evidence="2 3">
    <name type="scientific">Mesorhizobium muleiense</name>
    <dbReference type="NCBI Taxonomy" id="1004279"/>
    <lineage>
        <taxon>Bacteria</taxon>
        <taxon>Pseudomonadati</taxon>
        <taxon>Pseudomonadota</taxon>
        <taxon>Alphaproteobacteria</taxon>
        <taxon>Hyphomicrobiales</taxon>
        <taxon>Phyllobacteriaceae</taxon>
        <taxon>Mesorhizobium</taxon>
    </lineage>
</organism>
<dbReference type="Gene3D" id="1.10.10.10">
    <property type="entry name" value="Winged helix-like DNA-binding domain superfamily/Winged helix DNA-binding domain"/>
    <property type="match status" value="1"/>
</dbReference>
<evidence type="ECO:0000259" key="1">
    <source>
        <dbReference type="SMART" id="SM00421"/>
    </source>
</evidence>
<dbReference type="RefSeq" id="WP_091593303.1">
    <property type="nucleotide sequence ID" value="NZ_FNEE01000005.1"/>
</dbReference>
<keyword evidence="2" id="KW-0238">DNA-binding</keyword>
<dbReference type="InterPro" id="IPR000792">
    <property type="entry name" value="Tscrpt_reg_LuxR_C"/>
</dbReference>
<dbReference type="SUPFAM" id="SSF46894">
    <property type="entry name" value="C-terminal effector domain of the bipartite response regulators"/>
    <property type="match status" value="1"/>
</dbReference>
<dbReference type="EMBL" id="FNEE01000005">
    <property type="protein sequence ID" value="SDJ27356.1"/>
    <property type="molecule type" value="Genomic_DNA"/>
</dbReference>
<sequence length="367" mass="39330">MFDDLTDKIYEAAFVPELWGDALEAAGSLSGSATGAIFLFSAESPVRGRLSDVSPVHGNSLRSVFDEFVASDGWKFSDAVQRMCSMQPASFVQVEDFLTAEEVERDPVRIQLRAAGIGAHVCSAVAMPSGELVTFVFQRWMKDGTYDRASVDRLDQLRPHFARAGMVSARLGLEQARATVSALETIGLPAAVMAASGRVLTSNSLLEEMTEMFLPTAYGGMAIANASANALFQRAILENRNDFAIRSIPVAANESRPALVIHLLPLRRAAHDIFSGADILVAATAVSASSVVPSPTLLAGLFDLTPSEARLAAALSQGRPLKDAASDLKITVKTGRTYLERIFAKTGTSQQSQLVALLKSTEPLNRR</sequence>
<name>A0A1G8SDM6_9HYPH</name>
<evidence type="ECO:0000313" key="2">
    <source>
        <dbReference type="EMBL" id="SDJ27356.1"/>
    </source>
</evidence>
<gene>
    <name evidence="2" type="ORF">SAMN05428953_105184</name>
</gene>
<reference evidence="3" key="1">
    <citation type="submission" date="2016-10" db="EMBL/GenBank/DDBJ databases">
        <authorList>
            <person name="Varghese N."/>
            <person name="Submissions S."/>
        </authorList>
    </citation>
    <scope>NUCLEOTIDE SEQUENCE [LARGE SCALE GENOMIC DNA]</scope>
    <source>
        <strain evidence="3">CGMCC 1.11022</strain>
    </source>
</reference>
<dbReference type="InterPro" id="IPR016032">
    <property type="entry name" value="Sig_transdc_resp-reg_C-effctor"/>
</dbReference>
<accession>A0A1G8SDM6</accession>
<dbReference type="InterPro" id="IPR036388">
    <property type="entry name" value="WH-like_DNA-bd_sf"/>
</dbReference>
<dbReference type="AlphaFoldDB" id="A0A1G8SDM6"/>
<dbReference type="Proteomes" id="UP000198894">
    <property type="component" value="Unassembled WGS sequence"/>
</dbReference>
<evidence type="ECO:0000313" key="3">
    <source>
        <dbReference type="Proteomes" id="UP000198894"/>
    </source>
</evidence>
<dbReference type="SMART" id="SM00421">
    <property type="entry name" value="HTH_LUXR"/>
    <property type="match status" value="1"/>
</dbReference>
<feature type="domain" description="HTH luxR-type" evidence="1">
    <location>
        <begin position="301"/>
        <end position="358"/>
    </location>
</feature>
<protein>
    <submittedName>
        <fullName evidence="2">DNA-binding transcriptional regulator, CsgD family</fullName>
    </submittedName>
</protein>
<keyword evidence="3" id="KW-1185">Reference proteome</keyword>